<dbReference type="PANTHER" id="PTHR37553">
    <property type="entry name" value="DUF4705 DOMAIN-CONTAINING PROTEIN"/>
    <property type="match status" value="1"/>
</dbReference>
<name>A0A2I3TAD6_PANTR</name>
<protein>
    <recommendedName>
        <fullName evidence="2">DUF4705 domain-containing protein</fullName>
    </recommendedName>
</protein>
<dbReference type="Ensembl" id="ENSPTRT00000110313.1">
    <property type="protein sequence ID" value="ENSPTRP00000085824.1"/>
    <property type="gene ID" value="ENSPTRG00000050749.1"/>
</dbReference>
<evidence type="ECO:0000313" key="4">
    <source>
        <dbReference type="Proteomes" id="UP000002277"/>
    </source>
</evidence>
<reference evidence="3" key="2">
    <citation type="submission" date="2025-08" db="UniProtKB">
        <authorList>
            <consortium name="Ensembl"/>
        </authorList>
    </citation>
    <scope>IDENTIFICATION</scope>
</reference>
<evidence type="ECO:0000256" key="1">
    <source>
        <dbReference type="SAM" id="MobiDB-lite"/>
    </source>
</evidence>
<dbReference type="InterPro" id="IPR031572">
    <property type="entry name" value="DUF4705"/>
</dbReference>
<reference evidence="3" key="3">
    <citation type="submission" date="2025-09" db="UniProtKB">
        <authorList>
            <consortium name="Ensembl"/>
        </authorList>
    </citation>
    <scope>IDENTIFICATION</scope>
</reference>
<feature type="domain" description="DUF4705" evidence="2">
    <location>
        <begin position="5"/>
        <end position="35"/>
    </location>
</feature>
<feature type="compositionally biased region" description="Low complexity" evidence="1">
    <location>
        <begin position="26"/>
        <end position="46"/>
    </location>
</feature>
<dbReference type="InParanoid" id="A0A2I3TAD6"/>
<keyword evidence="4" id="KW-1185">Reference proteome</keyword>
<dbReference type="Proteomes" id="UP000002277">
    <property type="component" value="Chromosome 7"/>
</dbReference>
<reference evidence="3 4" key="1">
    <citation type="journal article" date="2005" name="Nature">
        <title>Initial sequence of the chimpanzee genome and comparison with the human genome.</title>
        <authorList>
            <consortium name="Chimpanzee sequencing and analysis consortium"/>
        </authorList>
    </citation>
    <scope>NUCLEOTIDE SEQUENCE [LARGE SCALE GENOMIC DNA]</scope>
</reference>
<organism evidence="3 4">
    <name type="scientific">Pan troglodytes</name>
    <name type="common">Chimpanzee</name>
    <dbReference type="NCBI Taxonomy" id="9598"/>
    <lineage>
        <taxon>Eukaryota</taxon>
        <taxon>Metazoa</taxon>
        <taxon>Chordata</taxon>
        <taxon>Craniata</taxon>
        <taxon>Vertebrata</taxon>
        <taxon>Euteleostomi</taxon>
        <taxon>Mammalia</taxon>
        <taxon>Eutheria</taxon>
        <taxon>Euarchontoglires</taxon>
        <taxon>Primates</taxon>
        <taxon>Haplorrhini</taxon>
        <taxon>Catarrhini</taxon>
        <taxon>Hominidae</taxon>
        <taxon>Pan</taxon>
    </lineage>
</organism>
<evidence type="ECO:0000259" key="2">
    <source>
        <dbReference type="Pfam" id="PF15788"/>
    </source>
</evidence>
<sequence>ASGRWAPPGPAWASRRPLQAQVVLKSASPGPAPASQQASSFGSAPAQLPPAFVDPELSPAKLLRPTSCLPVACTGPALAGEQPLQAPLLPPRGVSRPSSCLTAASRDQVPACLPAARVQSSPTHASGTLCRGMSPCLTLASLTLREVSVSPCLTLASLTLREVLPHTGLLRPSSCLCWPLQAQALPVGGL</sequence>
<dbReference type="Pfam" id="PF15788">
    <property type="entry name" value="DUF4705"/>
    <property type="match status" value="2"/>
</dbReference>
<feature type="region of interest" description="Disordered" evidence="1">
    <location>
        <begin position="24"/>
        <end position="47"/>
    </location>
</feature>
<proteinExistence type="predicted"/>
<dbReference type="GeneTree" id="ENSGT00940000164448"/>
<dbReference type="PANTHER" id="PTHR37553:SF6">
    <property type="entry name" value="DUF4705 DOMAIN-CONTAINING PROTEIN"/>
    <property type="match status" value="1"/>
</dbReference>
<evidence type="ECO:0000313" key="3">
    <source>
        <dbReference type="Ensembl" id="ENSPTRP00000085824.1"/>
    </source>
</evidence>
<dbReference type="AlphaFoldDB" id="A0A2I3TAD6"/>
<dbReference type="EMBL" id="AC159986">
    <property type="status" value="NOT_ANNOTATED_CDS"/>
    <property type="molecule type" value="Genomic_DNA"/>
</dbReference>
<feature type="domain" description="DUF4705" evidence="2">
    <location>
        <begin position="74"/>
        <end position="118"/>
    </location>
</feature>
<accession>A0A2I3TAD6</accession>
<dbReference type="Bgee" id="ENSPTRG00000050749">
    <property type="expression patterns" value="Expressed in testis and 7 other cell types or tissues"/>
</dbReference>